<dbReference type="Proteomes" id="UP000820818">
    <property type="component" value="Linkage Group LG8"/>
</dbReference>
<keyword evidence="1" id="KW-0175">Coiled coil</keyword>
<organism evidence="2 3">
    <name type="scientific">Daphnia sinensis</name>
    <dbReference type="NCBI Taxonomy" id="1820382"/>
    <lineage>
        <taxon>Eukaryota</taxon>
        <taxon>Metazoa</taxon>
        <taxon>Ecdysozoa</taxon>
        <taxon>Arthropoda</taxon>
        <taxon>Crustacea</taxon>
        <taxon>Branchiopoda</taxon>
        <taxon>Diplostraca</taxon>
        <taxon>Cladocera</taxon>
        <taxon>Anomopoda</taxon>
        <taxon>Daphniidae</taxon>
        <taxon>Daphnia</taxon>
        <taxon>Daphnia similis group</taxon>
    </lineage>
</organism>
<gene>
    <name evidence="2" type="ORF">GHT06_020055</name>
</gene>
<keyword evidence="3" id="KW-1185">Reference proteome</keyword>
<protein>
    <submittedName>
        <fullName evidence="2">Uncharacterized protein</fullName>
    </submittedName>
</protein>
<accession>A0AAD5LBU3</accession>
<reference evidence="2 3" key="1">
    <citation type="submission" date="2022-05" db="EMBL/GenBank/DDBJ databases">
        <title>A multi-omics perspective on studying reproductive biology in Daphnia sinensis.</title>
        <authorList>
            <person name="Jia J."/>
        </authorList>
    </citation>
    <scope>NUCLEOTIDE SEQUENCE [LARGE SCALE GENOMIC DNA]</scope>
    <source>
        <strain evidence="2 3">WSL</strain>
    </source>
</reference>
<evidence type="ECO:0000313" key="3">
    <source>
        <dbReference type="Proteomes" id="UP000820818"/>
    </source>
</evidence>
<evidence type="ECO:0000256" key="1">
    <source>
        <dbReference type="SAM" id="Coils"/>
    </source>
</evidence>
<sequence>MAMRTLSSKECTESLQDLVDEWLNQKFQLEDNAILIEDLKNELAAGKANFTNVHTTDVKKIVDEEKEIDQLKKALAEKDAEIAKLKSEKLIADQNNQKLVAEKIECENQVKNLKEQVQTLEMSAAKLMDKTLCEEQKKQQEQTLTIKCDEEKKIIAAGAAECANKVEQLKNEMSVLISQKEADGKRCADEIKELKTTISNSVNKGIHEDLKRQCEQETNEKKKCEEDRANQKITIDNLTAQQKVLNDSCSASLSANSVTINNLQTSLENEKNSAASLASQLQQCNQKTAECATNASQKEQEWIKRETELQDEKRKCENEKANQNVLIENLKIQQQQINESCLASQSANSQTINNLQVSLENEKNSANSLAAQLQQCNQKTAECTTSANQREQERIKRETELQGEKQKCEEEKGIQKITIDNLMIQHQQLNESCSASQSANILTIDNLQTSLASEKNSAASLGTQLQQCNQKTVDCTTSASQKELEWTKKEAELQNEKKKCDDSITNLQISIQQGNAQHANELKMCQDSIAASKTETSKLEALAAEKNQQIQACANEISRLTSDLGSANNALKLLNESATSITVMKEQYERVANACHQDTAVLMRAISRRNQKFMTYVKLIESDSFMSIIGLSEKTQNELNIAIQLQFDNNPLYCSQNSSQVN</sequence>
<comment type="caution">
    <text evidence="2">The sequence shown here is derived from an EMBL/GenBank/DDBJ whole genome shotgun (WGS) entry which is preliminary data.</text>
</comment>
<feature type="coiled-coil region" evidence="1">
    <location>
        <begin position="207"/>
        <end position="379"/>
    </location>
</feature>
<proteinExistence type="predicted"/>
<dbReference type="AlphaFoldDB" id="A0AAD5LBU3"/>
<evidence type="ECO:0000313" key="2">
    <source>
        <dbReference type="EMBL" id="KAI9554778.1"/>
    </source>
</evidence>
<dbReference type="EMBL" id="WJBH02000008">
    <property type="protein sequence ID" value="KAI9554778.1"/>
    <property type="molecule type" value="Genomic_DNA"/>
</dbReference>
<name>A0AAD5LBU3_9CRUS</name>
<feature type="coiled-coil region" evidence="1">
    <location>
        <begin position="61"/>
        <end position="130"/>
    </location>
</feature>